<dbReference type="Pfam" id="PF17125">
    <property type="entry name" value="Methyltr_RsmF_N"/>
    <property type="match status" value="1"/>
</dbReference>
<comment type="caution">
    <text evidence="8">The sequence shown here is derived from an EMBL/GenBank/DDBJ whole genome shotgun (WGS) entry which is preliminary data.</text>
</comment>
<evidence type="ECO:0000313" key="8">
    <source>
        <dbReference type="EMBL" id="MEQ2358998.1"/>
    </source>
</evidence>
<dbReference type="EMBL" id="JBBMEI010000036">
    <property type="protein sequence ID" value="MEQ2358998.1"/>
    <property type="molecule type" value="Genomic_DNA"/>
</dbReference>
<dbReference type="NCBIfam" id="TIGR00446">
    <property type="entry name" value="nop2p"/>
    <property type="match status" value="1"/>
</dbReference>
<comment type="caution">
    <text evidence="6">Lacks conserved residue(s) required for the propagation of feature annotation.</text>
</comment>
<dbReference type="PANTHER" id="PTHR22807">
    <property type="entry name" value="NOP2 YEAST -RELATED NOL1/NOP2/FMU SUN DOMAIN-CONTAINING"/>
    <property type="match status" value="1"/>
</dbReference>
<dbReference type="Gene3D" id="3.30.70.1170">
    <property type="entry name" value="Sun protein, domain 3"/>
    <property type="match status" value="1"/>
</dbReference>
<dbReference type="Pfam" id="PF01189">
    <property type="entry name" value="Methyltr_RsmB-F"/>
    <property type="match status" value="1"/>
</dbReference>
<dbReference type="InterPro" id="IPR049560">
    <property type="entry name" value="MeTrfase_RsmB-F_NOP2_cat"/>
</dbReference>
<evidence type="ECO:0000256" key="6">
    <source>
        <dbReference type="PROSITE-ProRule" id="PRU01023"/>
    </source>
</evidence>
<dbReference type="InterPro" id="IPR011023">
    <property type="entry name" value="Nop2p"/>
</dbReference>
<evidence type="ECO:0000256" key="1">
    <source>
        <dbReference type="ARBA" id="ARBA00022490"/>
    </source>
</evidence>
<dbReference type="SUPFAM" id="SSF53335">
    <property type="entry name" value="S-adenosyl-L-methionine-dependent methyltransferases"/>
    <property type="match status" value="1"/>
</dbReference>
<evidence type="ECO:0000256" key="4">
    <source>
        <dbReference type="ARBA" id="ARBA00022691"/>
    </source>
</evidence>
<dbReference type="EC" id="2.1.1.-" evidence="8"/>
<accession>A0ABV1AN97</accession>
<reference evidence="8 9" key="1">
    <citation type="submission" date="2024-03" db="EMBL/GenBank/DDBJ databases">
        <title>Human intestinal bacterial collection.</title>
        <authorList>
            <person name="Pauvert C."/>
            <person name="Hitch T.C.A."/>
            <person name="Clavel T."/>
        </authorList>
    </citation>
    <scope>NUCLEOTIDE SEQUENCE [LARGE SCALE GENOMIC DNA]</scope>
    <source>
        <strain evidence="8 9">CLA-AA-H95</strain>
    </source>
</reference>
<feature type="active site" description="Nucleophile" evidence="6">
    <location>
        <position position="238"/>
    </location>
</feature>
<gene>
    <name evidence="8" type="ORF">WMO75_11800</name>
</gene>
<dbReference type="InterPro" id="IPR001678">
    <property type="entry name" value="MeTrfase_RsmB-F_NOP2_dom"/>
</dbReference>
<dbReference type="InterPro" id="IPR023267">
    <property type="entry name" value="RCMT"/>
</dbReference>
<dbReference type="Pfam" id="PF13636">
    <property type="entry name" value="Methyltranf_PUA"/>
    <property type="match status" value="1"/>
</dbReference>
<evidence type="ECO:0000259" key="7">
    <source>
        <dbReference type="PROSITE" id="PS51686"/>
    </source>
</evidence>
<proteinExistence type="inferred from homology"/>
<dbReference type="PANTHER" id="PTHR22807:SF30">
    <property type="entry name" value="28S RRNA (CYTOSINE(4447)-C(5))-METHYLTRANSFERASE-RELATED"/>
    <property type="match status" value="1"/>
</dbReference>
<evidence type="ECO:0000256" key="2">
    <source>
        <dbReference type="ARBA" id="ARBA00022603"/>
    </source>
</evidence>
<dbReference type="CDD" id="cd02440">
    <property type="entry name" value="AdoMet_MTases"/>
    <property type="match status" value="1"/>
</dbReference>
<sequence length="469" mass="52774">MSEQNITELLHPAFLARMKEMLGEEYDSFIKSYEVPRTYGLRVNTAKISCEEFEKLVPFPVTPIPWIPNGYFYPEDVRPSYCPFYQAGLYYLQEPSAMTPASCLPVTPGENVLDLCAAPGGKTTELGARLNGEGLLVANDISASRTRALLRNVELFGFTNAFVANETPARLRDRFPEFFHKILLDAPCSGEGMFRKEEALARDWTPEKSQELAAIQRELILQAADMLRPGGQLLYSTCTFAPDEDEGVVSWLLENRPDMELIELPSYEGFTPGVPEWGNGDPRLTRCVHLFPHTMQGEGHFMALFRKEGRADLIGTMSSTKPNADTRKWLELFLKEIGLKTLGGKPFDWNRVETRKDKVYYLPPLTGDFRGLTFLRNGLYLGDLKKNRFEPSEPFALALHKDDAEAVISLPVSDECLTRYLKGETLNIEPEEAAHTKGWHLLCADGYPIGFGKLVGATLKNKYPAGWRV</sequence>
<feature type="domain" description="SAM-dependent MTase RsmB/NOP-type" evidence="7">
    <location>
        <begin position="29"/>
        <end position="308"/>
    </location>
</feature>
<dbReference type="PROSITE" id="PS51686">
    <property type="entry name" value="SAM_MT_RSMB_NOP"/>
    <property type="match status" value="1"/>
</dbReference>
<dbReference type="RefSeq" id="WP_118698044.1">
    <property type="nucleotide sequence ID" value="NZ_JBBMEI010000036.1"/>
</dbReference>
<feature type="binding site" evidence="6">
    <location>
        <begin position="116"/>
        <end position="122"/>
    </location>
    <ligand>
        <name>S-adenosyl-L-methionine</name>
        <dbReference type="ChEBI" id="CHEBI:59789"/>
    </ligand>
</feature>
<organism evidence="8 9">
    <name type="scientific">Blautia intestinihominis</name>
    <dbReference type="NCBI Taxonomy" id="3133152"/>
    <lineage>
        <taxon>Bacteria</taxon>
        <taxon>Bacillati</taxon>
        <taxon>Bacillota</taxon>
        <taxon>Clostridia</taxon>
        <taxon>Lachnospirales</taxon>
        <taxon>Lachnospiraceae</taxon>
        <taxon>Blautia</taxon>
    </lineage>
</organism>
<dbReference type="Gene3D" id="3.40.50.150">
    <property type="entry name" value="Vaccinia Virus protein VP39"/>
    <property type="match status" value="1"/>
</dbReference>
<feature type="binding site" evidence="6">
    <location>
        <position position="140"/>
    </location>
    <ligand>
        <name>S-adenosyl-L-methionine</name>
        <dbReference type="ChEBI" id="CHEBI:59789"/>
    </ligand>
</feature>
<keyword evidence="2 6" id="KW-0489">Methyltransferase</keyword>
<keyword evidence="5 6" id="KW-0694">RNA-binding</keyword>
<evidence type="ECO:0000256" key="5">
    <source>
        <dbReference type="ARBA" id="ARBA00022884"/>
    </source>
</evidence>
<keyword evidence="9" id="KW-1185">Reference proteome</keyword>
<dbReference type="Gene3D" id="2.30.130.60">
    <property type="match status" value="1"/>
</dbReference>
<keyword evidence="3 6" id="KW-0808">Transferase</keyword>
<dbReference type="GO" id="GO:0008168">
    <property type="term" value="F:methyltransferase activity"/>
    <property type="evidence" value="ECO:0007669"/>
    <property type="project" value="UniProtKB-KW"/>
</dbReference>
<evidence type="ECO:0000313" key="9">
    <source>
        <dbReference type="Proteomes" id="UP001446032"/>
    </source>
</evidence>
<dbReference type="InterPro" id="IPR027391">
    <property type="entry name" value="Nol1_Nop2_Fmu_2"/>
</dbReference>
<keyword evidence="1" id="KW-0963">Cytoplasm</keyword>
<name>A0ABV1AN97_9FIRM</name>
<dbReference type="PRINTS" id="PR02008">
    <property type="entry name" value="RCMTFAMILY"/>
</dbReference>
<dbReference type="InterPro" id="IPR031340">
    <property type="entry name" value="RsmF_methylt_CI"/>
</dbReference>
<dbReference type="Proteomes" id="UP001446032">
    <property type="component" value="Unassembled WGS sequence"/>
</dbReference>
<dbReference type="InterPro" id="IPR031341">
    <property type="entry name" value="Methyltr_RsmF_N"/>
</dbReference>
<comment type="similarity">
    <text evidence="6">Belongs to the class I-like SAM-binding methyltransferase superfamily. RsmB/NOP family.</text>
</comment>
<dbReference type="Pfam" id="PF17126">
    <property type="entry name" value="RsmF_methylt_CI"/>
    <property type="match status" value="1"/>
</dbReference>
<dbReference type="CDD" id="cd21147">
    <property type="entry name" value="RsmF_methylt_CTD1"/>
    <property type="match status" value="1"/>
</dbReference>
<keyword evidence="4 6" id="KW-0949">S-adenosyl-L-methionine</keyword>
<dbReference type="InterPro" id="IPR029063">
    <property type="entry name" value="SAM-dependent_MTases_sf"/>
</dbReference>
<evidence type="ECO:0000256" key="3">
    <source>
        <dbReference type="ARBA" id="ARBA00022679"/>
    </source>
</evidence>
<dbReference type="GO" id="GO:0032259">
    <property type="term" value="P:methylation"/>
    <property type="evidence" value="ECO:0007669"/>
    <property type="project" value="UniProtKB-KW"/>
</dbReference>
<protein>
    <submittedName>
        <fullName evidence="8">RsmB/NOP family class I SAM-dependent RNA methyltransferase</fullName>
        <ecNumber evidence="8">2.1.1.-</ecNumber>
    </submittedName>
</protein>
<feature type="binding site" evidence="6">
    <location>
        <position position="185"/>
    </location>
    <ligand>
        <name>S-adenosyl-L-methionine</name>
        <dbReference type="ChEBI" id="CHEBI:59789"/>
    </ligand>
</feature>